<comment type="similarity">
    <text evidence="1 2">Belongs to the LOG family.</text>
</comment>
<dbReference type="PANTHER" id="PTHR31223:SF70">
    <property type="entry name" value="LOG FAMILY PROTEIN YJL055W"/>
    <property type="match status" value="1"/>
</dbReference>
<keyword evidence="2" id="KW-0203">Cytokinin biosynthesis</keyword>
<name>A0ABU0A152_9BACI</name>
<dbReference type="Gene3D" id="3.40.50.450">
    <property type="match status" value="1"/>
</dbReference>
<dbReference type="InterPro" id="IPR031100">
    <property type="entry name" value="LOG_fam"/>
</dbReference>
<sequence length="190" mass="21751">MKKICIFCGSSYGNNEIYKKEIEALGKYLGENDMDLIYGGGNSGLMGVLSKAVIDHGGHVTGIIPQKLYEQVDHIELNDLQIVETMHERKYKMYELADAFISLPGGIGTLEEIAEILTWQQIGYHHKPVGILNINNFYSPFRDMLLHMEREGFLKREFLDTLIVENNISQLLEKMKAYEPILHSKWDSKN</sequence>
<evidence type="ECO:0000256" key="2">
    <source>
        <dbReference type="RuleBase" id="RU363015"/>
    </source>
</evidence>
<dbReference type="NCBIfam" id="TIGR00730">
    <property type="entry name" value="Rossman fold protein, TIGR00730 family"/>
    <property type="match status" value="1"/>
</dbReference>
<keyword evidence="4" id="KW-1185">Reference proteome</keyword>
<gene>
    <name evidence="3" type="ORF">J2S74_003474</name>
</gene>
<protein>
    <recommendedName>
        <fullName evidence="2">Cytokinin riboside 5'-monophosphate phosphoribohydrolase</fullName>
        <ecNumber evidence="2">3.2.2.n1</ecNumber>
    </recommendedName>
</protein>
<evidence type="ECO:0000313" key="3">
    <source>
        <dbReference type="EMBL" id="MDQ0256075.1"/>
    </source>
</evidence>
<organism evidence="3 4">
    <name type="scientific">Evansella vedderi</name>
    <dbReference type="NCBI Taxonomy" id="38282"/>
    <lineage>
        <taxon>Bacteria</taxon>
        <taxon>Bacillati</taxon>
        <taxon>Bacillota</taxon>
        <taxon>Bacilli</taxon>
        <taxon>Bacillales</taxon>
        <taxon>Bacillaceae</taxon>
        <taxon>Evansella</taxon>
    </lineage>
</organism>
<dbReference type="EMBL" id="JAUSUG010000014">
    <property type="protein sequence ID" value="MDQ0256075.1"/>
    <property type="molecule type" value="Genomic_DNA"/>
</dbReference>
<dbReference type="PANTHER" id="PTHR31223">
    <property type="entry name" value="LOG FAMILY PROTEIN YJL055W"/>
    <property type="match status" value="1"/>
</dbReference>
<proteinExistence type="inferred from homology"/>
<comment type="caution">
    <text evidence="3">The sequence shown here is derived from an EMBL/GenBank/DDBJ whole genome shotgun (WGS) entry which is preliminary data.</text>
</comment>
<dbReference type="RefSeq" id="WP_307327641.1">
    <property type="nucleotide sequence ID" value="NZ_JAUSUG010000014.1"/>
</dbReference>
<dbReference type="Pfam" id="PF03641">
    <property type="entry name" value="Lysine_decarbox"/>
    <property type="match status" value="1"/>
</dbReference>
<dbReference type="InterPro" id="IPR005269">
    <property type="entry name" value="LOG"/>
</dbReference>
<keyword evidence="2" id="KW-0378">Hydrolase</keyword>
<dbReference type="Proteomes" id="UP001230005">
    <property type="component" value="Unassembled WGS sequence"/>
</dbReference>
<dbReference type="EC" id="3.2.2.n1" evidence="2"/>
<accession>A0ABU0A152</accession>
<reference evidence="3 4" key="1">
    <citation type="submission" date="2023-07" db="EMBL/GenBank/DDBJ databases">
        <title>Genomic Encyclopedia of Type Strains, Phase IV (KMG-IV): sequencing the most valuable type-strain genomes for metagenomic binning, comparative biology and taxonomic classification.</title>
        <authorList>
            <person name="Goeker M."/>
        </authorList>
    </citation>
    <scope>NUCLEOTIDE SEQUENCE [LARGE SCALE GENOMIC DNA]</scope>
    <source>
        <strain evidence="3 4">DSM 9768</strain>
    </source>
</reference>
<evidence type="ECO:0000256" key="1">
    <source>
        <dbReference type="ARBA" id="ARBA00006763"/>
    </source>
</evidence>
<dbReference type="SUPFAM" id="SSF102405">
    <property type="entry name" value="MCP/YpsA-like"/>
    <property type="match status" value="1"/>
</dbReference>
<evidence type="ECO:0000313" key="4">
    <source>
        <dbReference type="Proteomes" id="UP001230005"/>
    </source>
</evidence>